<feature type="chain" id="PRO_5047147538" evidence="2">
    <location>
        <begin position="20"/>
        <end position="286"/>
    </location>
</feature>
<reference evidence="4" key="1">
    <citation type="journal article" date="2019" name="Int. J. Syst. Evol. Microbiol.">
        <title>The Global Catalogue of Microorganisms (GCM) 10K type strain sequencing project: providing services to taxonomists for standard genome sequencing and annotation.</title>
        <authorList>
            <consortium name="The Broad Institute Genomics Platform"/>
            <consortium name="The Broad Institute Genome Sequencing Center for Infectious Disease"/>
            <person name="Wu L."/>
            <person name="Ma J."/>
        </authorList>
    </citation>
    <scope>NUCLEOTIDE SEQUENCE [LARGE SCALE GENOMIC DNA]</scope>
    <source>
        <strain evidence="4">CCUG 63418</strain>
    </source>
</reference>
<accession>A0ABW2YRI2</accession>
<dbReference type="RefSeq" id="WP_377096340.1">
    <property type="nucleotide sequence ID" value="NZ_JBHTHU010000001.1"/>
</dbReference>
<keyword evidence="2" id="KW-0732">Signal</keyword>
<feature type="signal peptide" evidence="2">
    <location>
        <begin position="1"/>
        <end position="19"/>
    </location>
</feature>
<comment type="caution">
    <text evidence="3">The sequence shown here is derived from an EMBL/GenBank/DDBJ whole genome shotgun (WGS) entry which is preliminary data.</text>
</comment>
<name>A0ABW2YRI2_9SPHI</name>
<evidence type="ECO:0000256" key="1">
    <source>
        <dbReference type="SAM" id="MobiDB-lite"/>
    </source>
</evidence>
<evidence type="ECO:0000256" key="2">
    <source>
        <dbReference type="SAM" id="SignalP"/>
    </source>
</evidence>
<sequence>MSTLIGIVFQICLFAVANAQKLPLIQQANARAPQNAKADGRLTEWTNMPWAYNETNRIYYLVANDDVNLYLAIRGEGAPVTTKVLNGGIAFTISHTLDKKARAKAADNAIVTFPVSLNNSDMMSVVMPMLSLRQFKGDTTAHHREIDSIRTIAGKRLTTVLKQIGVSGLKGISESTLPIYNDKDIVAAGKLQGVQPIFEIAVPLKYLGLDFINNKNFSYSIKLDIPPFDPTKPRESIMSERLASMPSMEVKSGPPPTRAGLPMRDADMDYQDHKTELWGEYTLVEK</sequence>
<evidence type="ECO:0000313" key="3">
    <source>
        <dbReference type="EMBL" id="MFD0748701.1"/>
    </source>
</evidence>
<evidence type="ECO:0000313" key="4">
    <source>
        <dbReference type="Proteomes" id="UP001596958"/>
    </source>
</evidence>
<dbReference type="Proteomes" id="UP001596958">
    <property type="component" value="Unassembled WGS sequence"/>
</dbReference>
<dbReference type="EMBL" id="JBHTHU010000001">
    <property type="protein sequence ID" value="MFD0748701.1"/>
    <property type="molecule type" value="Genomic_DNA"/>
</dbReference>
<feature type="region of interest" description="Disordered" evidence="1">
    <location>
        <begin position="244"/>
        <end position="264"/>
    </location>
</feature>
<keyword evidence="4" id="KW-1185">Reference proteome</keyword>
<organism evidence="3 4">
    <name type="scientific">Mucilaginibacter calamicampi</name>
    <dbReference type="NCBI Taxonomy" id="1302352"/>
    <lineage>
        <taxon>Bacteria</taxon>
        <taxon>Pseudomonadati</taxon>
        <taxon>Bacteroidota</taxon>
        <taxon>Sphingobacteriia</taxon>
        <taxon>Sphingobacteriales</taxon>
        <taxon>Sphingobacteriaceae</taxon>
        <taxon>Mucilaginibacter</taxon>
    </lineage>
</organism>
<gene>
    <name evidence="3" type="ORF">ACFQZS_01015</name>
</gene>
<proteinExistence type="predicted"/>
<protein>
    <submittedName>
        <fullName evidence="3">Uncharacterized protein</fullName>
    </submittedName>
</protein>